<dbReference type="Proteomes" id="UP001154282">
    <property type="component" value="Unassembled WGS sequence"/>
</dbReference>
<dbReference type="PANTHER" id="PTHR47555">
    <property type="entry name" value="N-ACETYLGLUCOSAMINYL TRANSFERASE COMPONENT FAMILY PROTEIN / GPI1 FAMILY PROTEIN"/>
    <property type="match status" value="1"/>
</dbReference>
<reference evidence="1" key="1">
    <citation type="submission" date="2022-08" db="EMBL/GenBank/DDBJ databases">
        <authorList>
            <person name="Gutierrez-Valencia J."/>
        </authorList>
    </citation>
    <scope>NUCLEOTIDE SEQUENCE</scope>
</reference>
<organism evidence="1 2">
    <name type="scientific">Linum tenue</name>
    <dbReference type="NCBI Taxonomy" id="586396"/>
    <lineage>
        <taxon>Eukaryota</taxon>
        <taxon>Viridiplantae</taxon>
        <taxon>Streptophyta</taxon>
        <taxon>Embryophyta</taxon>
        <taxon>Tracheophyta</taxon>
        <taxon>Spermatophyta</taxon>
        <taxon>Magnoliopsida</taxon>
        <taxon>eudicotyledons</taxon>
        <taxon>Gunneridae</taxon>
        <taxon>Pentapetalae</taxon>
        <taxon>rosids</taxon>
        <taxon>fabids</taxon>
        <taxon>Malpighiales</taxon>
        <taxon>Linaceae</taxon>
        <taxon>Linum</taxon>
    </lineage>
</organism>
<protein>
    <submittedName>
        <fullName evidence="1">Uncharacterized protein</fullName>
    </submittedName>
</protein>
<evidence type="ECO:0000313" key="1">
    <source>
        <dbReference type="EMBL" id="CAI0379285.1"/>
    </source>
</evidence>
<comment type="caution">
    <text evidence="1">The sequence shown here is derived from an EMBL/GenBank/DDBJ whole genome shotgun (WGS) entry which is preliminary data.</text>
</comment>
<proteinExistence type="predicted"/>
<dbReference type="AlphaFoldDB" id="A0AAV0H1Z8"/>
<accession>A0AAV0H1Z8</accession>
<dbReference type="EMBL" id="CAMGYJ010000002">
    <property type="protein sequence ID" value="CAI0379285.1"/>
    <property type="molecule type" value="Genomic_DNA"/>
</dbReference>
<name>A0AAV0H1Z8_9ROSI</name>
<keyword evidence="2" id="KW-1185">Reference proteome</keyword>
<evidence type="ECO:0000313" key="2">
    <source>
        <dbReference type="Proteomes" id="UP001154282"/>
    </source>
</evidence>
<gene>
    <name evidence="1" type="ORF">LITE_LOCUS2203</name>
</gene>
<dbReference type="PANTHER" id="PTHR47555:SF2">
    <property type="entry name" value="N-ACETYLGLUCOSAMINYL TRANSFERASE COMPONENT FAMILY PROTEIN _ GPI1 FAMILY PROTEIN"/>
    <property type="match status" value="1"/>
</dbReference>
<sequence>MGITSICTMIDVVILMIHGTPYFEIFLWLLRWGRFPCGLWFEITPCNDSQGFASPTEVDSRYKQGKDTMTSSLIVSLLHNNYLSIGDLVLPHYMEVFSGFLGFSLHHPMEL</sequence>